<dbReference type="RefSeq" id="WP_073477849.1">
    <property type="nucleotide sequence ID" value="NZ_FQZU01000029.1"/>
</dbReference>
<gene>
    <name evidence="3" type="ORF">SAMN02745216_03809</name>
</gene>
<feature type="transmembrane region" description="Helical" evidence="1">
    <location>
        <begin position="206"/>
        <end position="223"/>
    </location>
</feature>
<evidence type="ECO:0000313" key="4">
    <source>
        <dbReference type="Proteomes" id="UP000183994"/>
    </source>
</evidence>
<dbReference type="STRING" id="1121393.SAMN02745216_03809"/>
<feature type="transmembrane region" description="Helical" evidence="1">
    <location>
        <begin position="117"/>
        <end position="139"/>
    </location>
</feature>
<dbReference type="EMBL" id="FQZU01000029">
    <property type="protein sequence ID" value="SHK63913.1"/>
    <property type="molecule type" value="Genomic_DNA"/>
</dbReference>
<keyword evidence="1" id="KW-0812">Transmembrane</keyword>
<evidence type="ECO:0000259" key="2">
    <source>
        <dbReference type="Pfam" id="PF01757"/>
    </source>
</evidence>
<accession>A0A1M6U424</accession>
<proteinExistence type="predicted"/>
<feature type="transmembrane region" description="Helical" evidence="1">
    <location>
        <begin position="173"/>
        <end position="194"/>
    </location>
</feature>
<feature type="transmembrane region" description="Helical" evidence="1">
    <location>
        <begin position="12"/>
        <end position="32"/>
    </location>
</feature>
<protein>
    <submittedName>
        <fullName evidence="3">Fucose 4-O-acetylase</fullName>
    </submittedName>
</protein>
<dbReference type="InterPro" id="IPR002656">
    <property type="entry name" value="Acyl_transf_3_dom"/>
</dbReference>
<dbReference type="OrthoDB" id="9809782at2"/>
<feature type="transmembrane region" description="Helical" evidence="1">
    <location>
        <begin position="309"/>
        <end position="329"/>
    </location>
</feature>
<dbReference type="Pfam" id="PF01757">
    <property type="entry name" value="Acyl_transf_3"/>
    <property type="match status" value="1"/>
</dbReference>
<evidence type="ECO:0000256" key="1">
    <source>
        <dbReference type="SAM" id="Phobius"/>
    </source>
</evidence>
<dbReference type="AlphaFoldDB" id="A0A1M6U424"/>
<reference evidence="4" key="1">
    <citation type="submission" date="2016-11" db="EMBL/GenBank/DDBJ databases">
        <authorList>
            <person name="Varghese N."/>
            <person name="Submissions S."/>
        </authorList>
    </citation>
    <scope>NUCLEOTIDE SEQUENCE [LARGE SCALE GENOMIC DNA]</scope>
    <source>
        <strain evidence="4">DSM 16219</strain>
    </source>
</reference>
<keyword evidence="4" id="KW-1185">Reference proteome</keyword>
<keyword evidence="1" id="KW-1133">Transmembrane helix</keyword>
<dbReference type="GO" id="GO:0016747">
    <property type="term" value="F:acyltransferase activity, transferring groups other than amino-acyl groups"/>
    <property type="evidence" value="ECO:0007669"/>
    <property type="project" value="InterPro"/>
</dbReference>
<feature type="domain" description="Acyltransferase 3" evidence="2">
    <location>
        <begin position="12"/>
        <end position="317"/>
    </location>
</feature>
<feature type="transmembrane region" description="Helical" evidence="1">
    <location>
        <begin position="77"/>
        <end position="95"/>
    </location>
</feature>
<evidence type="ECO:0000313" key="3">
    <source>
        <dbReference type="EMBL" id="SHK63913.1"/>
    </source>
</evidence>
<keyword evidence="1" id="KW-0472">Membrane</keyword>
<dbReference type="Proteomes" id="UP000183994">
    <property type="component" value="Unassembled WGS sequence"/>
</dbReference>
<feature type="transmembrane region" description="Helical" evidence="1">
    <location>
        <begin position="281"/>
        <end position="297"/>
    </location>
</feature>
<feature type="transmembrane region" description="Helical" evidence="1">
    <location>
        <begin position="146"/>
        <end position="167"/>
    </location>
</feature>
<feature type="transmembrane region" description="Helical" evidence="1">
    <location>
        <begin position="243"/>
        <end position="260"/>
    </location>
</feature>
<organism evidence="3 4">
    <name type="scientific">Desulfatibacillum alkenivorans DSM 16219</name>
    <dbReference type="NCBI Taxonomy" id="1121393"/>
    <lineage>
        <taxon>Bacteria</taxon>
        <taxon>Pseudomonadati</taxon>
        <taxon>Thermodesulfobacteriota</taxon>
        <taxon>Desulfobacteria</taxon>
        <taxon>Desulfobacterales</taxon>
        <taxon>Desulfatibacillaceae</taxon>
        <taxon>Desulfatibacillum</taxon>
    </lineage>
</organism>
<name>A0A1M6U424_9BACT</name>
<sequence length="348" mass="41188">MNGNALTRERNAGYDFLRFIGISAIIGAHVNLPPLFFQLRNFDVPLMVFLAGISFSEFSSARYTSYFKYALSRFNRIILPTWIFLALHNFVYYLLYDKAPDLNIIISQITLIGGTKVGIWIIRTLAIVALIAPLLNYFNKISKKDIVFYIVIFLIYFSYEILIRVCFLNREKINITLIFSVMAPAMAYGSIFLYGLRARFFGKISLLVHMVIALSIYIIYTWLIYQYAGKFVQTQLFKNPPQIYYFSYAMLMTIILYYIVRFRNPKIMNFRLFRFIGRSTLWIYLWHWMFILIFQYIKLYSSIITRYFLVYALAVVTVYMQTMIVEWAVKKIPMKKGRQKFIRTVFTG</sequence>
<feature type="transmembrane region" description="Helical" evidence="1">
    <location>
        <begin position="44"/>
        <end position="65"/>
    </location>
</feature>